<keyword evidence="2" id="KW-1185">Reference proteome</keyword>
<dbReference type="Proteomes" id="UP001157418">
    <property type="component" value="Unassembled WGS sequence"/>
</dbReference>
<evidence type="ECO:0000313" key="2">
    <source>
        <dbReference type="Proteomes" id="UP001157418"/>
    </source>
</evidence>
<organism evidence="1 2">
    <name type="scientific">Lactuca virosa</name>
    <dbReference type="NCBI Taxonomy" id="75947"/>
    <lineage>
        <taxon>Eukaryota</taxon>
        <taxon>Viridiplantae</taxon>
        <taxon>Streptophyta</taxon>
        <taxon>Embryophyta</taxon>
        <taxon>Tracheophyta</taxon>
        <taxon>Spermatophyta</taxon>
        <taxon>Magnoliopsida</taxon>
        <taxon>eudicotyledons</taxon>
        <taxon>Gunneridae</taxon>
        <taxon>Pentapetalae</taxon>
        <taxon>asterids</taxon>
        <taxon>campanulids</taxon>
        <taxon>Asterales</taxon>
        <taxon>Asteraceae</taxon>
        <taxon>Cichorioideae</taxon>
        <taxon>Cichorieae</taxon>
        <taxon>Lactucinae</taxon>
        <taxon>Lactuca</taxon>
    </lineage>
</organism>
<dbReference type="AlphaFoldDB" id="A0AAU9MVB3"/>
<comment type="caution">
    <text evidence="1">The sequence shown here is derived from an EMBL/GenBank/DDBJ whole genome shotgun (WGS) entry which is preliminary data.</text>
</comment>
<reference evidence="1 2" key="1">
    <citation type="submission" date="2022-01" db="EMBL/GenBank/DDBJ databases">
        <authorList>
            <person name="Xiong W."/>
            <person name="Schranz E."/>
        </authorList>
    </citation>
    <scope>NUCLEOTIDE SEQUENCE [LARGE SCALE GENOMIC DNA]</scope>
</reference>
<accession>A0AAU9MVB3</accession>
<proteinExistence type="predicted"/>
<gene>
    <name evidence="1" type="ORF">LVIROSA_LOCUS15056</name>
</gene>
<name>A0AAU9MVB3_9ASTR</name>
<sequence length="108" mass="12552">MMAPKSSGGLGLGSLRAFSIALISQFLRVERCTKHNSIKNQRWLEGVWELSPHYGRGVEKLEKREITWNVLLHARYGREYFVGVKWIMLSHRPETFDSHNSIVPNPRF</sequence>
<dbReference type="EMBL" id="CAKMRJ010002223">
    <property type="protein sequence ID" value="CAH1428104.1"/>
    <property type="molecule type" value="Genomic_DNA"/>
</dbReference>
<protein>
    <submittedName>
        <fullName evidence="1">Uncharacterized protein</fullName>
    </submittedName>
</protein>
<evidence type="ECO:0000313" key="1">
    <source>
        <dbReference type="EMBL" id="CAH1428104.1"/>
    </source>
</evidence>